<dbReference type="Proteomes" id="UP000675121">
    <property type="component" value="Unassembled WGS sequence"/>
</dbReference>
<keyword evidence="6" id="KW-1185">Reference proteome</keyword>
<dbReference type="GO" id="GO:0016887">
    <property type="term" value="F:ATP hydrolysis activity"/>
    <property type="evidence" value="ECO:0007669"/>
    <property type="project" value="InterPro"/>
</dbReference>
<keyword evidence="2" id="KW-0547">Nucleotide-binding</keyword>
<evidence type="ECO:0000259" key="4">
    <source>
        <dbReference type="Pfam" id="PF00005"/>
    </source>
</evidence>
<dbReference type="GO" id="GO:0005524">
    <property type="term" value="F:ATP binding"/>
    <property type="evidence" value="ECO:0007669"/>
    <property type="project" value="UniProtKB-KW"/>
</dbReference>
<keyword evidence="3" id="KW-0067">ATP-binding</keyword>
<evidence type="ECO:0000313" key="6">
    <source>
        <dbReference type="Proteomes" id="UP000675121"/>
    </source>
</evidence>
<evidence type="ECO:0000256" key="1">
    <source>
        <dbReference type="ARBA" id="ARBA00022448"/>
    </source>
</evidence>
<dbReference type="InterPro" id="IPR051120">
    <property type="entry name" value="ABC_AA/LPS_Transport"/>
</dbReference>
<dbReference type="PANTHER" id="PTHR45772:SF9">
    <property type="entry name" value="CONSERVED COMPONENT OF ABC TRANSPORTER FOR NATURAL AMINO ACIDS"/>
    <property type="match status" value="1"/>
</dbReference>
<accession>A0A9N8N4R7</accession>
<dbReference type="AlphaFoldDB" id="A0A9N8N4R7"/>
<dbReference type="PANTHER" id="PTHR45772">
    <property type="entry name" value="CONSERVED COMPONENT OF ABC TRANSPORTER FOR NATURAL AMINO ACIDS-RELATED"/>
    <property type="match status" value="1"/>
</dbReference>
<organism evidence="5 6">
    <name type="scientific">Paraburkholderia domus</name>
    <dbReference type="NCBI Taxonomy" id="2793075"/>
    <lineage>
        <taxon>Bacteria</taxon>
        <taxon>Pseudomonadati</taxon>
        <taxon>Pseudomonadota</taxon>
        <taxon>Betaproteobacteria</taxon>
        <taxon>Burkholderiales</taxon>
        <taxon>Burkholderiaceae</taxon>
        <taxon>Paraburkholderia</taxon>
    </lineage>
</organism>
<dbReference type="Pfam" id="PF00005">
    <property type="entry name" value="ABC_tran"/>
    <property type="match status" value="1"/>
</dbReference>
<comment type="caution">
    <text evidence="5">The sequence shown here is derived from an EMBL/GenBank/DDBJ whole genome shotgun (WGS) entry which is preliminary data.</text>
</comment>
<dbReference type="SUPFAM" id="SSF52540">
    <property type="entry name" value="P-loop containing nucleoside triphosphate hydrolases"/>
    <property type="match status" value="1"/>
</dbReference>
<reference evidence="5" key="1">
    <citation type="submission" date="2021-02" db="EMBL/GenBank/DDBJ databases">
        <authorList>
            <person name="Vanwijnsberghe S."/>
        </authorList>
    </citation>
    <scope>NUCLEOTIDE SEQUENCE</scope>
    <source>
        <strain evidence="5">R-70211</strain>
    </source>
</reference>
<evidence type="ECO:0000313" key="5">
    <source>
        <dbReference type="EMBL" id="CAE6953605.1"/>
    </source>
</evidence>
<protein>
    <recommendedName>
        <fullName evidence="4">ABC transporter domain-containing protein</fullName>
    </recommendedName>
</protein>
<name>A0A9N8N4R7_9BURK</name>
<feature type="domain" description="ABC transporter" evidence="4">
    <location>
        <begin position="11"/>
        <end position="72"/>
    </location>
</feature>
<evidence type="ECO:0000256" key="3">
    <source>
        <dbReference type="ARBA" id="ARBA00022840"/>
    </source>
</evidence>
<sequence>MLRTVHLVTSANGAGKAALFHVLTDTLPSSEGKIIFDSRDLTHEPDHNRVRRGVVRSFQVTTLLANLSARKKLAATSCCRQC</sequence>
<dbReference type="InterPro" id="IPR027417">
    <property type="entry name" value="P-loop_NTPase"/>
</dbReference>
<keyword evidence="1" id="KW-0813">Transport</keyword>
<evidence type="ECO:0000256" key="2">
    <source>
        <dbReference type="ARBA" id="ARBA00022741"/>
    </source>
</evidence>
<gene>
    <name evidence="5" type="ORF">R70211_06420</name>
</gene>
<dbReference type="EMBL" id="CAJNAS010000024">
    <property type="protein sequence ID" value="CAE6953605.1"/>
    <property type="molecule type" value="Genomic_DNA"/>
</dbReference>
<proteinExistence type="predicted"/>
<dbReference type="GO" id="GO:0005886">
    <property type="term" value="C:plasma membrane"/>
    <property type="evidence" value="ECO:0007669"/>
    <property type="project" value="TreeGrafter"/>
</dbReference>
<dbReference type="Gene3D" id="3.40.50.300">
    <property type="entry name" value="P-loop containing nucleotide triphosphate hydrolases"/>
    <property type="match status" value="1"/>
</dbReference>
<dbReference type="InterPro" id="IPR003439">
    <property type="entry name" value="ABC_transporter-like_ATP-bd"/>
</dbReference>